<gene>
    <name evidence="1" type="ORF">FG476_02320</name>
</gene>
<accession>A0A9Q4QRY9</accession>
<dbReference type="RefSeq" id="WP_154128259.1">
    <property type="nucleotide sequence ID" value="NZ_CP136966.1"/>
</dbReference>
<reference evidence="1" key="1">
    <citation type="submission" date="2019-05" db="EMBL/GenBank/DDBJ databases">
        <authorList>
            <person name="Castillo A."/>
            <person name="Giampetruzzi A."/>
            <person name="Landa B."/>
            <person name="Saponari M."/>
            <person name="Almeida R.P.P."/>
            <person name="Moralejo E."/>
            <person name="Marco-Noales E."/>
            <person name="Velasco-Amo M.P."/>
            <person name="Roman-Ecija M."/>
            <person name="Navarro I."/>
            <person name="Monterde A."/>
            <person name="Barbe S."/>
        </authorList>
    </citation>
    <scope>NUCLEOTIDE SEQUENCE</scope>
    <source>
        <strain evidence="1">XYL1981</strain>
    </source>
</reference>
<dbReference type="AlphaFoldDB" id="A0A9Q4QRY9"/>
<dbReference type="Proteomes" id="UP000474061">
    <property type="component" value="Unassembled WGS sequence"/>
</dbReference>
<sequence>MWSALIPGAASLIGSLIQGNAAKRAGNAQARASQEAIAEQQRQYNQARQDQLPWLTAGQNALTGQQAVLSGDYSGFEKAPDYTYALDQGLQGLDRSAAARGSLYSGGHQADVMKFAQGLASQNLNNYWNRLTGLSGSGQAAASQLAGLGQSYAANVGNQYNNAAAARAGAYYQTANNTTDALASLGNAFGNWYQGRNPSNTNATTYTDDYANTLAGSNANAYANNPYANNAFIRNPYRRNQCYASNQGLGG</sequence>
<dbReference type="EMBL" id="VDCJ01000324">
    <property type="protein sequence ID" value="MRU22962.1"/>
    <property type="molecule type" value="Genomic_DNA"/>
</dbReference>
<evidence type="ECO:0000313" key="1">
    <source>
        <dbReference type="EMBL" id="MRU22962.1"/>
    </source>
</evidence>
<evidence type="ECO:0008006" key="3">
    <source>
        <dbReference type="Google" id="ProtNLM"/>
    </source>
</evidence>
<organism evidence="1 2">
    <name type="scientific">Xylella fastidiosa subsp. multiplex</name>
    <dbReference type="NCBI Taxonomy" id="644357"/>
    <lineage>
        <taxon>Bacteria</taxon>
        <taxon>Pseudomonadati</taxon>
        <taxon>Pseudomonadota</taxon>
        <taxon>Gammaproteobacteria</taxon>
        <taxon>Lysobacterales</taxon>
        <taxon>Lysobacteraceae</taxon>
        <taxon>Xylella</taxon>
    </lineage>
</organism>
<protein>
    <recommendedName>
        <fullName evidence="3">DNA transfer protein</fullName>
    </recommendedName>
</protein>
<reference evidence="1" key="2">
    <citation type="journal article" date="2020" name="Appl. Environ. Microbiol.">
        <title>Multiple intercontinental introductions associated with the emergence of a plant pathogen in Europe.</title>
        <authorList>
            <person name="Landa B.B."/>
            <person name="Castillo A.I."/>
            <person name="Giampetruzzi A."/>
            <person name="Kahn A."/>
            <person name="Roman-Ecija M."/>
            <person name="Velasco-Amo M.P."/>
            <person name="Navas-Cortes J.A."/>
            <person name="Marco-Noales E."/>
            <person name="Barbe S."/>
            <person name="Moralejo E."/>
            <person name="Coletta-Filho H.D."/>
            <person name="Saldarelli P."/>
            <person name="Saponari M."/>
            <person name="Almeida R.P.P."/>
        </authorList>
    </citation>
    <scope>NUCLEOTIDE SEQUENCE</scope>
    <source>
        <strain evidence="1">XYL1981</strain>
    </source>
</reference>
<proteinExistence type="predicted"/>
<evidence type="ECO:0000313" key="2">
    <source>
        <dbReference type="Proteomes" id="UP000474061"/>
    </source>
</evidence>
<comment type="caution">
    <text evidence="1">The sequence shown here is derived from an EMBL/GenBank/DDBJ whole genome shotgun (WGS) entry which is preliminary data.</text>
</comment>
<name>A0A9Q4QRY9_XYLFS</name>